<dbReference type="EMBL" id="JAGGKG010000013">
    <property type="protein sequence ID" value="MBP1906118.1"/>
    <property type="molecule type" value="Genomic_DNA"/>
</dbReference>
<proteinExistence type="predicted"/>
<evidence type="ECO:0000256" key="2">
    <source>
        <dbReference type="ARBA" id="ARBA00022475"/>
    </source>
</evidence>
<accession>A0ABS4FUT6</accession>
<protein>
    <recommendedName>
        <fullName evidence="7">Cardiolipin synthase N-terminal domain-containing protein</fullName>
    </recommendedName>
</protein>
<reference evidence="8 9" key="1">
    <citation type="submission" date="2021-03" db="EMBL/GenBank/DDBJ databases">
        <title>Genomic Encyclopedia of Type Strains, Phase IV (KMG-IV): sequencing the most valuable type-strain genomes for metagenomic binning, comparative biology and taxonomic classification.</title>
        <authorList>
            <person name="Goeker M."/>
        </authorList>
    </citation>
    <scope>NUCLEOTIDE SEQUENCE [LARGE SCALE GENOMIC DNA]</scope>
    <source>
        <strain evidence="8 9">DSM 14349</strain>
    </source>
</reference>
<comment type="subcellular location">
    <subcellularLocation>
        <location evidence="1">Cell membrane</location>
        <topology evidence="1">Multi-pass membrane protein</topology>
    </subcellularLocation>
</comment>
<keyword evidence="2" id="KW-1003">Cell membrane</keyword>
<evidence type="ECO:0000259" key="7">
    <source>
        <dbReference type="Pfam" id="PF13396"/>
    </source>
</evidence>
<feature type="domain" description="Cardiolipin synthase N-terminal" evidence="7">
    <location>
        <begin position="23"/>
        <end position="65"/>
    </location>
</feature>
<sequence>MNNFDFFMDYLPFFIPLIILQLILAVTALIHVIKHPQYRFGNKGLWIVIVIAFQIVGPVIYFTLGKGENI</sequence>
<feature type="transmembrane region" description="Helical" evidence="6">
    <location>
        <begin position="45"/>
        <end position="64"/>
    </location>
</feature>
<keyword evidence="4 6" id="KW-1133">Transmembrane helix</keyword>
<evidence type="ECO:0000256" key="6">
    <source>
        <dbReference type="SAM" id="Phobius"/>
    </source>
</evidence>
<dbReference type="InterPro" id="IPR027379">
    <property type="entry name" value="CLS_N"/>
</dbReference>
<evidence type="ECO:0000256" key="4">
    <source>
        <dbReference type="ARBA" id="ARBA00022989"/>
    </source>
</evidence>
<name>A0ABS4FUT6_9BACL</name>
<comment type="caution">
    <text evidence="8">The sequence shown here is derived from an EMBL/GenBank/DDBJ whole genome shotgun (WGS) entry which is preliminary data.</text>
</comment>
<dbReference type="Pfam" id="PF13396">
    <property type="entry name" value="PLDc_N"/>
    <property type="match status" value="1"/>
</dbReference>
<evidence type="ECO:0000313" key="8">
    <source>
        <dbReference type="EMBL" id="MBP1906118.1"/>
    </source>
</evidence>
<keyword evidence="9" id="KW-1185">Reference proteome</keyword>
<evidence type="ECO:0000313" key="9">
    <source>
        <dbReference type="Proteomes" id="UP001519272"/>
    </source>
</evidence>
<evidence type="ECO:0000256" key="1">
    <source>
        <dbReference type="ARBA" id="ARBA00004651"/>
    </source>
</evidence>
<evidence type="ECO:0000256" key="3">
    <source>
        <dbReference type="ARBA" id="ARBA00022692"/>
    </source>
</evidence>
<keyword evidence="3 6" id="KW-0812">Transmembrane</keyword>
<keyword evidence="5 6" id="KW-0472">Membrane</keyword>
<evidence type="ECO:0000256" key="5">
    <source>
        <dbReference type="ARBA" id="ARBA00023136"/>
    </source>
</evidence>
<organism evidence="8 9">
    <name type="scientific">Paenibacillus turicensis</name>
    <dbReference type="NCBI Taxonomy" id="160487"/>
    <lineage>
        <taxon>Bacteria</taxon>
        <taxon>Bacillati</taxon>
        <taxon>Bacillota</taxon>
        <taxon>Bacilli</taxon>
        <taxon>Bacillales</taxon>
        <taxon>Paenibacillaceae</taxon>
        <taxon>Paenibacillus</taxon>
    </lineage>
</organism>
<gene>
    <name evidence="8" type="ORF">J2Z32_002767</name>
</gene>
<dbReference type="RefSeq" id="WP_245251458.1">
    <property type="nucleotide sequence ID" value="NZ_JAGGKG010000013.1"/>
</dbReference>
<feature type="transmembrane region" description="Helical" evidence="6">
    <location>
        <begin position="13"/>
        <end position="33"/>
    </location>
</feature>
<dbReference type="Proteomes" id="UP001519272">
    <property type="component" value="Unassembled WGS sequence"/>
</dbReference>